<dbReference type="GO" id="GO:0005829">
    <property type="term" value="C:cytosol"/>
    <property type="evidence" value="ECO:0007669"/>
    <property type="project" value="TreeGrafter"/>
</dbReference>
<dbReference type="FunFam" id="2.40.50.180:FF:000002">
    <property type="entry name" value="Chemotaxis protein CheW"/>
    <property type="match status" value="1"/>
</dbReference>
<dbReference type="PANTHER" id="PTHR22617">
    <property type="entry name" value="CHEMOTAXIS SENSOR HISTIDINE KINASE-RELATED"/>
    <property type="match status" value="1"/>
</dbReference>
<dbReference type="Gene3D" id="2.30.30.40">
    <property type="entry name" value="SH3 Domains"/>
    <property type="match status" value="1"/>
</dbReference>
<gene>
    <name evidence="6" type="primary">cheW</name>
    <name evidence="6" type="ORF">KL86SPO_30618</name>
</gene>
<dbReference type="Pfam" id="PF01584">
    <property type="entry name" value="CheW"/>
    <property type="match status" value="1"/>
</dbReference>
<dbReference type="SMART" id="SM00260">
    <property type="entry name" value="CheW"/>
    <property type="match status" value="1"/>
</dbReference>
<reference evidence="6" key="1">
    <citation type="submission" date="2016-08" db="EMBL/GenBank/DDBJ databases">
        <authorList>
            <person name="Seilhamer J.J."/>
        </authorList>
    </citation>
    <scope>NUCLEOTIDE SEQUENCE</scope>
    <source>
        <strain evidence="6">86</strain>
    </source>
</reference>
<dbReference type="Gene3D" id="2.40.50.180">
    <property type="entry name" value="CheA-289, Domain 4"/>
    <property type="match status" value="1"/>
</dbReference>
<evidence type="ECO:0000256" key="2">
    <source>
        <dbReference type="ARBA" id="ARBA00021483"/>
    </source>
</evidence>
<dbReference type="InterPro" id="IPR002545">
    <property type="entry name" value="CheW-lke_dom"/>
</dbReference>
<evidence type="ECO:0000256" key="3">
    <source>
        <dbReference type="ARBA" id="ARBA00022490"/>
    </source>
</evidence>
<evidence type="ECO:0000313" key="6">
    <source>
        <dbReference type="EMBL" id="SCM80440.1"/>
    </source>
</evidence>
<dbReference type="CDD" id="cd00732">
    <property type="entry name" value="CheW"/>
    <property type="match status" value="1"/>
</dbReference>
<dbReference type="PROSITE" id="PS50851">
    <property type="entry name" value="CHEW"/>
    <property type="match status" value="1"/>
</dbReference>
<name>A0A212LSL5_9FIRM</name>
<comment type="subcellular location">
    <subcellularLocation>
        <location evidence="1">Cytoplasm</location>
    </subcellularLocation>
</comment>
<dbReference type="InterPro" id="IPR036061">
    <property type="entry name" value="CheW-like_dom_sf"/>
</dbReference>
<evidence type="ECO:0000259" key="5">
    <source>
        <dbReference type="PROSITE" id="PS50851"/>
    </source>
</evidence>
<dbReference type="GO" id="GO:0007165">
    <property type="term" value="P:signal transduction"/>
    <property type="evidence" value="ECO:0007669"/>
    <property type="project" value="InterPro"/>
</dbReference>
<feature type="domain" description="CheW-like" evidence="5">
    <location>
        <begin position="10"/>
        <end position="150"/>
    </location>
</feature>
<keyword evidence="4" id="KW-0145">Chemotaxis</keyword>
<evidence type="ECO:0000256" key="1">
    <source>
        <dbReference type="ARBA" id="ARBA00004496"/>
    </source>
</evidence>
<evidence type="ECO:0000256" key="4">
    <source>
        <dbReference type="ARBA" id="ARBA00022500"/>
    </source>
</evidence>
<accession>A0A212LSL5</accession>
<organism evidence="6">
    <name type="scientific">uncultured Sporomusa sp</name>
    <dbReference type="NCBI Taxonomy" id="307249"/>
    <lineage>
        <taxon>Bacteria</taxon>
        <taxon>Bacillati</taxon>
        <taxon>Bacillota</taxon>
        <taxon>Negativicutes</taxon>
        <taxon>Selenomonadales</taxon>
        <taxon>Sporomusaceae</taxon>
        <taxon>Sporomusa</taxon>
        <taxon>environmental samples</taxon>
    </lineage>
</organism>
<keyword evidence="3" id="KW-0963">Cytoplasm</keyword>
<dbReference type="PANTHER" id="PTHR22617:SF23">
    <property type="entry name" value="CHEMOTAXIS PROTEIN CHEW"/>
    <property type="match status" value="1"/>
</dbReference>
<sequence>MSEVTYSGNEVQLVVFKLGREEYGVSILQVQEIKRNTEITRVPHSPDYIKGVMNLRGSVLPVIDLKKRLNLPPQDHTDDTRIIIIKVEDIHVGMIVDAVSEVTAIDQNSIEPPQAVVGGIAADYLSGVGKVDDRLLILLNTDAIIGIGQEVKAG</sequence>
<protein>
    <recommendedName>
        <fullName evidence="2">Chemotaxis protein CheW</fullName>
    </recommendedName>
</protein>
<dbReference type="RefSeq" id="WP_075755096.1">
    <property type="nucleotide sequence ID" value="NZ_LT608335.1"/>
</dbReference>
<dbReference type="SUPFAM" id="SSF50341">
    <property type="entry name" value="CheW-like"/>
    <property type="match status" value="1"/>
</dbReference>
<dbReference type="EMBL" id="FMJE01000003">
    <property type="protein sequence ID" value="SCM80440.1"/>
    <property type="molecule type" value="Genomic_DNA"/>
</dbReference>
<dbReference type="InterPro" id="IPR039315">
    <property type="entry name" value="CheW"/>
</dbReference>
<proteinExistence type="predicted"/>
<dbReference type="AlphaFoldDB" id="A0A212LSL5"/>
<dbReference type="GO" id="GO:0006935">
    <property type="term" value="P:chemotaxis"/>
    <property type="evidence" value="ECO:0007669"/>
    <property type="project" value="UniProtKB-KW"/>
</dbReference>